<dbReference type="GO" id="GO:0042301">
    <property type="term" value="F:phosphate ion binding"/>
    <property type="evidence" value="ECO:0007669"/>
    <property type="project" value="InterPro"/>
</dbReference>
<dbReference type="GO" id="GO:0035435">
    <property type="term" value="P:phosphate ion transmembrane transport"/>
    <property type="evidence" value="ECO:0007669"/>
    <property type="project" value="InterPro"/>
</dbReference>
<evidence type="ECO:0000256" key="4">
    <source>
        <dbReference type="PIRNR" id="PIRNR002756"/>
    </source>
</evidence>
<dbReference type="PANTHER" id="PTHR42996">
    <property type="entry name" value="PHOSPHATE-BINDING PROTEIN PSTS"/>
    <property type="match status" value="1"/>
</dbReference>
<dbReference type="STRING" id="587909.SAMN05421810_103279"/>
<feature type="domain" description="PBP" evidence="7">
    <location>
        <begin position="50"/>
        <end position="343"/>
    </location>
</feature>
<dbReference type="PROSITE" id="PS51257">
    <property type="entry name" value="PROKAR_LIPOPROTEIN"/>
    <property type="match status" value="1"/>
</dbReference>
<feature type="binding site" evidence="5">
    <location>
        <begin position="196"/>
        <end position="198"/>
    </location>
    <ligand>
        <name>phosphate</name>
        <dbReference type="ChEBI" id="CHEBI:43474"/>
    </ligand>
</feature>
<gene>
    <name evidence="8" type="ORF">SAMN05421810_103279</name>
</gene>
<dbReference type="InterPro" id="IPR005673">
    <property type="entry name" value="ABC_phos-bd_PstS"/>
</dbReference>
<keyword evidence="3 4" id="KW-0592">Phosphate transport</keyword>
<protein>
    <recommendedName>
        <fullName evidence="4">Phosphate-binding protein</fullName>
    </recommendedName>
</protein>
<dbReference type="NCBIfam" id="TIGR00975">
    <property type="entry name" value="3a0107s03"/>
    <property type="match status" value="1"/>
</dbReference>
<evidence type="ECO:0000259" key="7">
    <source>
        <dbReference type="Pfam" id="PF12849"/>
    </source>
</evidence>
<feature type="signal peptide" evidence="6">
    <location>
        <begin position="1"/>
        <end position="22"/>
    </location>
</feature>
<reference evidence="9" key="1">
    <citation type="submission" date="2016-10" db="EMBL/GenBank/DDBJ databases">
        <authorList>
            <person name="Varghese N."/>
            <person name="Submissions S."/>
        </authorList>
    </citation>
    <scope>NUCLEOTIDE SEQUENCE [LARGE SCALE GENOMIC DNA]</scope>
    <source>
        <strain evidence="9">CGMCC 4.5579</strain>
    </source>
</reference>
<dbReference type="AlphaFoldDB" id="A0A1I5SW24"/>
<sequence length="373" mass="38609">MKIKRHAAFVSLLAAGTLALSACGTDQNAPQDTGQAAAPTGSADVECGGKENLVAEGSSAQKGAMDVFSQAYNQRCEGQRLAYTASGSGNGVKQFIGGQVDIGGSDSPLSEEKGEVAKAAERCQGNPAWNLPMVFGPVAVAYHLEGVDSLVLTPELVAKIFNGGITNWNDPAIAAVNPGTTLPDKKITVFYRGDESGTTDNFQKYLSAAAGDVWTQGDGKTFHGGVGEGKDKSAGVADAVGGVDGGITYVEWSFAQDKGLSIARLDSGAGPVELTAETASNALKHPTIEGEGNDLRLDLDALYASKEPNSYPLLLATYEIVCSAGYDPETAKAVKAFLTVAATDAQANLEPAGYIPVPQEFQDRLLTAIKAIS</sequence>
<dbReference type="InterPro" id="IPR024370">
    <property type="entry name" value="PBP_domain"/>
</dbReference>
<comment type="similarity">
    <text evidence="1 4">Belongs to the PstS family.</text>
</comment>
<name>A0A1I5SW24_9PSEU</name>
<dbReference type="Gene3D" id="3.40.190.10">
    <property type="entry name" value="Periplasmic binding protein-like II"/>
    <property type="match status" value="2"/>
</dbReference>
<keyword evidence="9" id="KW-1185">Reference proteome</keyword>
<feature type="binding site" evidence="5">
    <location>
        <begin position="58"/>
        <end position="60"/>
    </location>
    <ligand>
        <name>phosphate</name>
        <dbReference type="ChEBI" id="CHEBI:43474"/>
    </ligand>
</feature>
<dbReference type="PANTHER" id="PTHR42996:SF1">
    <property type="entry name" value="PHOSPHATE-BINDING PROTEIN PSTS"/>
    <property type="match status" value="1"/>
</dbReference>
<keyword evidence="6" id="KW-0732">Signal</keyword>
<evidence type="ECO:0000313" key="8">
    <source>
        <dbReference type="EMBL" id="SFP74426.1"/>
    </source>
</evidence>
<evidence type="ECO:0000256" key="1">
    <source>
        <dbReference type="ARBA" id="ARBA00008725"/>
    </source>
</evidence>
<keyword evidence="2 4" id="KW-0813">Transport</keyword>
<dbReference type="PIRSF" id="PIRSF002756">
    <property type="entry name" value="PstS"/>
    <property type="match status" value="1"/>
</dbReference>
<dbReference type="GO" id="GO:0043190">
    <property type="term" value="C:ATP-binding cassette (ABC) transporter complex"/>
    <property type="evidence" value="ECO:0007669"/>
    <property type="project" value="InterPro"/>
</dbReference>
<proteinExistence type="inferred from homology"/>
<feature type="binding site" evidence="5">
    <location>
        <position position="88"/>
    </location>
    <ligand>
        <name>phosphate</name>
        <dbReference type="ChEBI" id="CHEBI:43474"/>
    </ligand>
</feature>
<feature type="binding site" evidence="5">
    <location>
        <position position="106"/>
    </location>
    <ligand>
        <name>phosphate</name>
        <dbReference type="ChEBI" id="CHEBI:43474"/>
    </ligand>
</feature>
<evidence type="ECO:0000256" key="6">
    <source>
        <dbReference type="SAM" id="SignalP"/>
    </source>
</evidence>
<dbReference type="RefSeq" id="WP_092529933.1">
    <property type="nucleotide sequence ID" value="NZ_FOWW01000003.1"/>
</dbReference>
<dbReference type="EMBL" id="FOWW01000003">
    <property type="protein sequence ID" value="SFP74426.1"/>
    <property type="molecule type" value="Genomic_DNA"/>
</dbReference>
<evidence type="ECO:0000256" key="5">
    <source>
        <dbReference type="PIRSR" id="PIRSR002756-1"/>
    </source>
</evidence>
<evidence type="ECO:0000256" key="3">
    <source>
        <dbReference type="ARBA" id="ARBA00022592"/>
    </source>
</evidence>
<dbReference type="InterPro" id="IPR050962">
    <property type="entry name" value="Phosphate-bind_PstS"/>
</dbReference>
<feature type="chain" id="PRO_5039429194" description="Phosphate-binding protein" evidence="6">
    <location>
        <begin position="23"/>
        <end position="373"/>
    </location>
</feature>
<evidence type="ECO:0000313" key="9">
    <source>
        <dbReference type="Proteomes" id="UP000198727"/>
    </source>
</evidence>
<dbReference type="Proteomes" id="UP000198727">
    <property type="component" value="Unassembled WGS sequence"/>
</dbReference>
<dbReference type="Pfam" id="PF12849">
    <property type="entry name" value="PBP_like_2"/>
    <property type="match status" value="1"/>
</dbReference>
<evidence type="ECO:0000256" key="2">
    <source>
        <dbReference type="ARBA" id="ARBA00022448"/>
    </source>
</evidence>
<dbReference type="OrthoDB" id="9801510at2"/>
<organism evidence="8 9">
    <name type="scientific">Amycolatopsis arida</name>
    <dbReference type="NCBI Taxonomy" id="587909"/>
    <lineage>
        <taxon>Bacteria</taxon>
        <taxon>Bacillati</taxon>
        <taxon>Actinomycetota</taxon>
        <taxon>Actinomycetes</taxon>
        <taxon>Pseudonocardiales</taxon>
        <taxon>Pseudonocardiaceae</taxon>
        <taxon>Amycolatopsis</taxon>
    </lineage>
</organism>
<accession>A0A1I5SW24</accession>
<dbReference type="SUPFAM" id="SSF53850">
    <property type="entry name" value="Periplasmic binding protein-like II"/>
    <property type="match status" value="1"/>
</dbReference>
<dbReference type="CDD" id="cd13565">
    <property type="entry name" value="PBP2_PstS"/>
    <property type="match status" value="1"/>
</dbReference>